<reference evidence="3 4" key="1">
    <citation type="submission" date="2019-10" db="EMBL/GenBank/DDBJ databases">
        <title>Genomic analysis of Raineyella sp. CBA3103.</title>
        <authorList>
            <person name="Roh S.W."/>
        </authorList>
    </citation>
    <scope>NUCLEOTIDE SEQUENCE [LARGE SCALE GENOMIC DNA]</scope>
    <source>
        <strain evidence="3 4">CBA3103</strain>
    </source>
</reference>
<dbReference type="InterPro" id="IPR039569">
    <property type="entry name" value="FAS1-like_DH_region"/>
</dbReference>
<protein>
    <submittedName>
        <fullName evidence="3">MaoC family dehydratase</fullName>
    </submittedName>
</protein>
<sequence length="170" mass="18317">MAITSEHAGRTYPATEPYQVSRAKIHEFARAIGDDNPSYGGPNPIAPPTFAFVIASTAWEAMFADPELELRLERIIHGEQRFTYDRPLRAGDEVVGVLTLDKIRLRGPMEFITTSVAVRTVAGEPVCTVTANLIHNREVAAAKDPAAKDPAAKESAKSTASDAAAEEAAR</sequence>
<proteinExistence type="predicted"/>
<evidence type="ECO:0000259" key="2">
    <source>
        <dbReference type="Pfam" id="PF13452"/>
    </source>
</evidence>
<dbReference type="Pfam" id="PF13452">
    <property type="entry name" value="FAS1_DH_region"/>
    <property type="match status" value="1"/>
</dbReference>
<evidence type="ECO:0000313" key="4">
    <source>
        <dbReference type="Proteomes" id="UP000386847"/>
    </source>
</evidence>
<name>A0A5Q2FER2_9ACTN</name>
<dbReference type="InterPro" id="IPR016709">
    <property type="entry name" value="HadA-like"/>
</dbReference>
<dbReference type="EMBL" id="CP045725">
    <property type="protein sequence ID" value="QGF22776.1"/>
    <property type="molecule type" value="Genomic_DNA"/>
</dbReference>
<keyword evidence="4" id="KW-1185">Reference proteome</keyword>
<dbReference type="PIRSF" id="PIRSF018072">
    <property type="entry name" value="UCP018072"/>
    <property type="match status" value="1"/>
</dbReference>
<feature type="compositionally biased region" description="Basic and acidic residues" evidence="1">
    <location>
        <begin position="139"/>
        <end position="156"/>
    </location>
</feature>
<dbReference type="Gene3D" id="3.10.129.10">
    <property type="entry name" value="Hotdog Thioesterase"/>
    <property type="match status" value="1"/>
</dbReference>
<feature type="domain" description="FAS1-like dehydratase" evidence="2">
    <location>
        <begin position="8"/>
        <end position="128"/>
    </location>
</feature>
<accession>A0A5Q2FER2</accession>
<evidence type="ECO:0000256" key="1">
    <source>
        <dbReference type="SAM" id="MobiDB-lite"/>
    </source>
</evidence>
<organism evidence="3 4">
    <name type="scientific">Raineyella fluvialis</name>
    <dbReference type="NCBI Taxonomy" id="2662261"/>
    <lineage>
        <taxon>Bacteria</taxon>
        <taxon>Bacillati</taxon>
        <taxon>Actinomycetota</taxon>
        <taxon>Actinomycetes</taxon>
        <taxon>Propionibacteriales</taxon>
        <taxon>Propionibacteriaceae</taxon>
        <taxon>Raineyella</taxon>
    </lineage>
</organism>
<gene>
    <name evidence="3" type="ORF">Rai3103_02735</name>
</gene>
<dbReference type="AlphaFoldDB" id="A0A5Q2FER2"/>
<dbReference type="CDD" id="cd03441">
    <property type="entry name" value="R_hydratase_like"/>
    <property type="match status" value="1"/>
</dbReference>
<evidence type="ECO:0000313" key="3">
    <source>
        <dbReference type="EMBL" id="QGF22776.1"/>
    </source>
</evidence>
<dbReference type="Proteomes" id="UP000386847">
    <property type="component" value="Chromosome"/>
</dbReference>
<dbReference type="InterPro" id="IPR029069">
    <property type="entry name" value="HotDog_dom_sf"/>
</dbReference>
<dbReference type="SUPFAM" id="SSF54637">
    <property type="entry name" value="Thioesterase/thiol ester dehydrase-isomerase"/>
    <property type="match status" value="1"/>
</dbReference>
<feature type="region of interest" description="Disordered" evidence="1">
    <location>
        <begin position="139"/>
        <end position="170"/>
    </location>
</feature>
<dbReference type="KEGG" id="rain:Rai3103_02735"/>